<sequence>MPGGSPPTDLLLILLFLNLFRRISLPPVLRPLVTTRVLLHARGAGQEGAAAHAPLAPGPRVQVQEPRPELRADPVLDEEARELVWSKIVERGESIKAVSAELGIDMRRVAAVVRLKEVEKGWIAQGKPLAKPYAKAVLAMLPKTSFREGSDEMRPHEPINEIHVHGLTMQQLFLPVPETRYFTRHDAAKAFHSGMLSPDKRVPHPELIEMERAIVGGAEGGKKTTPAQAFADFKAAAERSERKVAEREARRSAAEEAATRKVDRGRFEFRFRDVNSELVGKDGKSHRGVGWRYGVPLNDRKKGQVKIPLSVE</sequence>
<dbReference type="InParanoid" id="A0A507AXP1"/>
<dbReference type="EMBL" id="SKBQ01000063">
    <property type="protein sequence ID" value="TPX09759.1"/>
    <property type="molecule type" value="Genomic_DNA"/>
</dbReference>
<dbReference type="GO" id="GO:0003735">
    <property type="term" value="F:structural constituent of ribosome"/>
    <property type="evidence" value="ECO:0007669"/>
    <property type="project" value="TreeGrafter"/>
</dbReference>
<evidence type="ECO:0000313" key="2">
    <source>
        <dbReference type="EMBL" id="TPX09759.1"/>
    </source>
</evidence>
<keyword evidence="3" id="KW-1185">Reference proteome</keyword>
<dbReference type="STRING" id="1093900.A0A507AXP1"/>
<organism evidence="2 3">
    <name type="scientific">Thyridium curvatum</name>
    <dbReference type="NCBI Taxonomy" id="1093900"/>
    <lineage>
        <taxon>Eukaryota</taxon>
        <taxon>Fungi</taxon>
        <taxon>Dikarya</taxon>
        <taxon>Ascomycota</taxon>
        <taxon>Pezizomycotina</taxon>
        <taxon>Sordariomycetes</taxon>
        <taxon>Sordariomycetidae</taxon>
        <taxon>Thyridiales</taxon>
        <taxon>Thyridiaceae</taxon>
        <taxon>Thyridium</taxon>
    </lineage>
</organism>
<proteinExistence type="predicted"/>
<accession>A0A507AXP1</accession>
<dbReference type="GeneID" id="41976545"/>
<dbReference type="OrthoDB" id="10052321at2759"/>
<gene>
    <name evidence="2" type="ORF">E0L32_009098</name>
</gene>
<dbReference type="GO" id="GO:0005763">
    <property type="term" value="C:mitochondrial small ribosomal subunit"/>
    <property type="evidence" value="ECO:0007669"/>
    <property type="project" value="TreeGrafter"/>
</dbReference>
<evidence type="ECO:0000256" key="1">
    <source>
        <dbReference type="SAM" id="SignalP"/>
    </source>
</evidence>
<keyword evidence="1" id="KW-0732">Signal</keyword>
<dbReference type="GO" id="GO:0032543">
    <property type="term" value="P:mitochondrial translation"/>
    <property type="evidence" value="ECO:0007669"/>
    <property type="project" value="TreeGrafter"/>
</dbReference>
<dbReference type="PANTHER" id="PTHR28158:SF1">
    <property type="entry name" value="SMALL RIBOSOMAL SUBUNIT PROTEIN MS45"/>
    <property type="match status" value="1"/>
</dbReference>
<feature type="signal peptide" evidence="1">
    <location>
        <begin position="1"/>
        <end position="25"/>
    </location>
</feature>
<dbReference type="AlphaFoldDB" id="A0A507AXP1"/>
<evidence type="ECO:0000313" key="3">
    <source>
        <dbReference type="Proteomes" id="UP000319257"/>
    </source>
</evidence>
<comment type="caution">
    <text evidence="2">The sequence shown here is derived from an EMBL/GenBank/DDBJ whole genome shotgun (WGS) entry which is preliminary data.</text>
</comment>
<dbReference type="InterPro" id="IPR021036">
    <property type="entry name" value="Ribosomal_mS45"/>
</dbReference>
<dbReference type="Proteomes" id="UP000319257">
    <property type="component" value="Unassembled WGS sequence"/>
</dbReference>
<feature type="chain" id="PRO_5021485223" description="Ribosomal protein S35" evidence="1">
    <location>
        <begin position="26"/>
        <end position="312"/>
    </location>
</feature>
<protein>
    <recommendedName>
        <fullName evidence="4">Ribosomal protein S35</fullName>
    </recommendedName>
</protein>
<reference evidence="2 3" key="1">
    <citation type="submission" date="2019-06" db="EMBL/GenBank/DDBJ databases">
        <title>Draft genome sequence of the filamentous fungus Phialemoniopsis curvata isolated from diesel fuel.</title>
        <authorList>
            <person name="Varaljay V.A."/>
            <person name="Lyon W.J."/>
            <person name="Crouch A.L."/>
            <person name="Drake C.E."/>
            <person name="Hollomon J.M."/>
            <person name="Nadeau L.J."/>
            <person name="Nunn H.S."/>
            <person name="Stevenson B.S."/>
            <person name="Bojanowski C.L."/>
            <person name="Crookes-Goodson W.J."/>
        </authorList>
    </citation>
    <scope>NUCLEOTIDE SEQUENCE [LARGE SCALE GENOMIC DNA]</scope>
    <source>
        <strain evidence="2 3">D216</strain>
    </source>
</reference>
<dbReference type="RefSeq" id="XP_030991470.1">
    <property type="nucleotide sequence ID" value="XM_031144026.1"/>
</dbReference>
<dbReference type="Pfam" id="PF12298">
    <property type="entry name" value="Bot1p"/>
    <property type="match status" value="1"/>
</dbReference>
<dbReference type="PANTHER" id="PTHR28158">
    <property type="entry name" value="37S RIBOSOMAL PROTEIN S35, MITOCHONDRIAL"/>
    <property type="match status" value="1"/>
</dbReference>
<evidence type="ECO:0008006" key="4">
    <source>
        <dbReference type="Google" id="ProtNLM"/>
    </source>
</evidence>
<name>A0A507AXP1_9PEZI</name>